<dbReference type="PANTHER" id="PTHR33444">
    <property type="entry name" value="SI:DKEY-19B23.12-RELATED"/>
    <property type="match status" value="1"/>
</dbReference>
<dbReference type="PANTHER" id="PTHR33444:SF2">
    <property type="entry name" value="MARVEL DOMAIN-CONTAINING PROTEIN"/>
    <property type="match status" value="1"/>
</dbReference>
<keyword evidence="1" id="KW-1133">Transmembrane helix</keyword>
<proteinExistence type="predicted"/>
<name>A0AAV1F1W1_XYRNO</name>
<evidence type="ECO:0000313" key="2">
    <source>
        <dbReference type="EMBL" id="CAJ1055162.1"/>
    </source>
</evidence>
<feature type="transmembrane region" description="Helical" evidence="1">
    <location>
        <begin position="12"/>
        <end position="39"/>
    </location>
</feature>
<feature type="transmembrane region" description="Helical" evidence="1">
    <location>
        <begin position="51"/>
        <end position="69"/>
    </location>
</feature>
<keyword evidence="1" id="KW-0472">Membrane</keyword>
<dbReference type="AlphaFoldDB" id="A0AAV1F1W1"/>
<reference evidence="2" key="1">
    <citation type="submission" date="2023-08" db="EMBL/GenBank/DDBJ databases">
        <authorList>
            <person name="Alioto T."/>
            <person name="Alioto T."/>
            <person name="Gomez Garrido J."/>
        </authorList>
    </citation>
    <scope>NUCLEOTIDE SEQUENCE</scope>
</reference>
<keyword evidence="3" id="KW-1185">Reference proteome</keyword>
<evidence type="ECO:0000313" key="3">
    <source>
        <dbReference type="Proteomes" id="UP001178508"/>
    </source>
</evidence>
<dbReference type="InterPro" id="IPR040350">
    <property type="entry name" value="TMEM272"/>
</dbReference>
<keyword evidence="1" id="KW-0812">Transmembrane</keyword>
<feature type="transmembrane region" description="Helical" evidence="1">
    <location>
        <begin position="81"/>
        <end position="105"/>
    </location>
</feature>
<dbReference type="EMBL" id="OY660867">
    <property type="protein sequence ID" value="CAJ1055162.1"/>
    <property type="molecule type" value="Genomic_DNA"/>
</dbReference>
<accession>A0AAV1F1W1</accession>
<evidence type="ECO:0000256" key="1">
    <source>
        <dbReference type="SAM" id="Phobius"/>
    </source>
</evidence>
<sequence>MWSDLRYKCTCSCLHVVIGFGAFLLLAFPIAEIILGAVYLHECPISPLLPVYLVVLGVFTLMLLALCAVPRFHPTVYDHCIMPVSIVTVTLFILAWFLYGSYLIYSIYEPNYIKPTTTNPGISTVTPATPNYTSNPSSFTSATANYTRNPSNFTSATPNYTKNPSSFTSVTSNDTKTMISSGSFNSSIFTPKYPDNKLNSTLDQSQNQSLPVANQVGIITNNNQTLMKLIRTLSLSTSSTQTNSEPLNAPQKGEMKAEDLYCNRHMYLFAFGTTTLVYLSIAVLCSKSSVSVKCE</sequence>
<gene>
    <name evidence="2" type="ORF">XNOV1_A017189</name>
</gene>
<organism evidence="2 3">
    <name type="scientific">Xyrichtys novacula</name>
    <name type="common">Pearly razorfish</name>
    <name type="synonym">Hemipteronotus novacula</name>
    <dbReference type="NCBI Taxonomy" id="13765"/>
    <lineage>
        <taxon>Eukaryota</taxon>
        <taxon>Metazoa</taxon>
        <taxon>Chordata</taxon>
        <taxon>Craniata</taxon>
        <taxon>Vertebrata</taxon>
        <taxon>Euteleostomi</taxon>
        <taxon>Actinopterygii</taxon>
        <taxon>Neopterygii</taxon>
        <taxon>Teleostei</taxon>
        <taxon>Neoteleostei</taxon>
        <taxon>Acanthomorphata</taxon>
        <taxon>Eupercaria</taxon>
        <taxon>Labriformes</taxon>
        <taxon>Labridae</taxon>
        <taxon>Xyrichtys</taxon>
    </lineage>
</organism>
<protein>
    <submittedName>
        <fullName evidence="2">Uncharacterized protein LOC124063914</fullName>
    </submittedName>
</protein>
<dbReference type="Proteomes" id="UP001178508">
    <property type="component" value="Chromosome 4"/>
</dbReference>